<keyword evidence="1" id="KW-0472">Membrane</keyword>
<evidence type="ECO:0000256" key="1">
    <source>
        <dbReference type="SAM" id="Phobius"/>
    </source>
</evidence>
<evidence type="ECO:0000313" key="3">
    <source>
        <dbReference type="Proteomes" id="UP000254235"/>
    </source>
</evidence>
<feature type="transmembrane region" description="Helical" evidence="1">
    <location>
        <begin position="119"/>
        <end position="139"/>
    </location>
</feature>
<feature type="transmembrane region" description="Helical" evidence="1">
    <location>
        <begin position="12"/>
        <end position="38"/>
    </location>
</feature>
<protein>
    <submittedName>
        <fullName evidence="2">Uncharacterized protein</fullName>
    </submittedName>
</protein>
<dbReference type="RefSeq" id="WP_115083904.1">
    <property type="nucleotide sequence ID" value="NZ_UGTP01000002.1"/>
</dbReference>
<keyword evidence="1" id="KW-0812">Transmembrane</keyword>
<dbReference type="OrthoDB" id="1043952at2"/>
<gene>
    <name evidence="2" type="ORF">NCTC13043_01940</name>
</gene>
<accession>A0A379G986</accession>
<sequence length="172" mass="19795">MNSILNYEQLRLIVVTVISTLLGMITPTNGFVLALILMSSWNIWCGMRADGVVIHTCKNFDKKKFRGALKELLLYIAIIYLIHSVMVMCGDSAIALYAVKSITYVFAYVYLQHSFRNLTIAYPNNLAIWVIYLVIRLEFKRAMPSHIKPIIEQYEQNKAKQKEEEAKNESNN</sequence>
<dbReference type="EMBL" id="UGTP01000002">
    <property type="protein sequence ID" value="SUC37451.1"/>
    <property type="molecule type" value="Genomic_DNA"/>
</dbReference>
<feature type="transmembrane region" description="Helical" evidence="1">
    <location>
        <begin position="72"/>
        <end position="99"/>
    </location>
</feature>
<dbReference type="Proteomes" id="UP000254235">
    <property type="component" value="Unassembled WGS sequence"/>
</dbReference>
<proteinExistence type="predicted"/>
<organism evidence="2 3">
    <name type="scientific">Prevotella pallens</name>
    <dbReference type="NCBI Taxonomy" id="60133"/>
    <lineage>
        <taxon>Bacteria</taxon>
        <taxon>Pseudomonadati</taxon>
        <taxon>Bacteroidota</taxon>
        <taxon>Bacteroidia</taxon>
        <taxon>Bacteroidales</taxon>
        <taxon>Prevotellaceae</taxon>
        <taxon>Prevotella</taxon>
    </lineage>
</organism>
<evidence type="ECO:0000313" key="2">
    <source>
        <dbReference type="EMBL" id="SUC37451.1"/>
    </source>
</evidence>
<dbReference type="AlphaFoldDB" id="A0A379G986"/>
<name>A0A379G986_9BACT</name>
<dbReference type="GeneID" id="78571585"/>
<keyword evidence="1" id="KW-1133">Transmembrane helix</keyword>
<reference evidence="2 3" key="1">
    <citation type="submission" date="2018-06" db="EMBL/GenBank/DDBJ databases">
        <authorList>
            <consortium name="Pathogen Informatics"/>
            <person name="Doyle S."/>
        </authorList>
    </citation>
    <scope>NUCLEOTIDE SEQUENCE [LARGE SCALE GENOMIC DNA]</scope>
    <source>
        <strain evidence="2 3">NCTC13043</strain>
    </source>
</reference>